<name>A0A382EHU1_9ZZZZ</name>
<gene>
    <name evidence="2" type="ORF">METZ01_LOCUS203152</name>
</gene>
<sequence length="267" mass="31123">MVVPKIAMRYLASSVAIIKQGDRQLKFVKIKKYNNKYFCVSDSGIYELDDQYEYRYFKTGVYFYNFNNSKPLSLSGMQEVDEKLKDVGDSMLFNKERHVENMMAMNPDSTPDPLEMPPDRTEEMSPDTKRFLQDYQTDDEFGKTNLMVNVHMQKRSVPVFSPGLIPMGVNKGNMAIIQISHRRIDIVPMALHDNQAYTPYGVFEVTRDNMYMVKKQVISFFVLSEKEDKPAKKLPKGATNTMFKLARKKKWGRLSTFNKPMKKHFKE</sequence>
<feature type="region of interest" description="Disordered" evidence="1">
    <location>
        <begin position="103"/>
        <end position="125"/>
    </location>
</feature>
<evidence type="ECO:0000313" key="2">
    <source>
        <dbReference type="EMBL" id="SVB50298.1"/>
    </source>
</evidence>
<organism evidence="2">
    <name type="scientific">marine metagenome</name>
    <dbReference type="NCBI Taxonomy" id="408172"/>
    <lineage>
        <taxon>unclassified sequences</taxon>
        <taxon>metagenomes</taxon>
        <taxon>ecological metagenomes</taxon>
    </lineage>
</organism>
<evidence type="ECO:0000256" key="1">
    <source>
        <dbReference type="SAM" id="MobiDB-lite"/>
    </source>
</evidence>
<dbReference type="EMBL" id="UINC01044615">
    <property type="protein sequence ID" value="SVB50298.1"/>
    <property type="molecule type" value="Genomic_DNA"/>
</dbReference>
<accession>A0A382EHU1</accession>
<protein>
    <submittedName>
        <fullName evidence="2">Uncharacterized protein</fullName>
    </submittedName>
</protein>
<dbReference type="AlphaFoldDB" id="A0A382EHU1"/>
<reference evidence="2" key="1">
    <citation type="submission" date="2018-05" db="EMBL/GenBank/DDBJ databases">
        <authorList>
            <person name="Lanie J.A."/>
            <person name="Ng W.-L."/>
            <person name="Kazmierczak K.M."/>
            <person name="Andrzejewski T.M."/>
            <person name="Davidsen T.M."/>
            <person name="Wayne K.J."/>
            <person name="Tettelin H."/>
            <person name="Glass J.I."/>
            <person name="Rusch D."/>
            <person name="Podicherti R."/>
            <person name="Tsui H.-C.T."/>
            <person name="Winkler M.E."/>
        </authorList>
    </citation>
    <scope>NUCLEOTIDE SEQUENCE</scope>
</reference>
<feature type="non-terminal residue" evidence="2">
    <location>
        <position position="267"/>
    </location>
</feature>
<proteinExistence type="predicted"/>